<gene>
    <name evidence="2" type="ORF">AB7P39_06380</name>
</gene>
<organism evidence="2 3">
    <name type="scientific">Microbacterium plantarum</name>
    <dbReference type="NCBI Taxonomy" id="1816425"/>
    <lineage>
        <taxon>Bacteria</taxon>
        <taxon>Bacillati</taxon>
        <taxon>Actinomycetota</taxon>
        <taxon>Actinomycetes</taxon>
        <taxon>Micrococcales</taxon>
        <taxon>Microbacteriaceae</taxon>
        <taxon>Microbacterium</taxon>
    </lineage>
</organism>
<dbReference type="EC" id="2.3.-.-" evidence="2"/>
<dbReference type="GO" id="GO:0016746">
    <property type="term" value="F:acyltransferase activity"/>
    <property type="evidence" value="ECO:0007669"/>
    <property type="project" value="UniProtKB-KW"/>
</dbReference>
<feature type="domain" description="N-acetyltransferase" evidence="1">
    <location>
        <begin position="21"/>
        <end position="174"/>
    </location>
</feature>
<name>A0ABV5ER94_9MICO</name>
<dbReference type="SUPFAM" id="SSF55729">
    <property type="entry name" value="Acyl-CoA N-acyltransferases (Nat)"/>
    <property type="match status" value="1"/>
</dbReference>
<dbReference type="InterPro" id="IPR016181">
    <property type="entry name" value="Acyl_CoA_acyltransferase"/>
</dbReference>
<protein>
    <submittedName>
        <fullName evidence="2">GNAT family N-acetyltransferase</fullName>
        <ecNumber evidence="2">2.3.-.-</ecNumber>
    </submittedName>
</protein>
<keyword evidence="3" id="KW-1185">Reference proteome</keyword>
<evidence type="ECO:0000313" key="3">
    <source>
        <dbReference type="Proteomes" id="UP001589643"/>
    </source>
</evidence>
<sequence>MHDEETHSLATSRTAPRVDTIELVRIDPAGADREELIAFMTGEVFPFHVGIRPTRAQVEEGIAAGRFRDDDNDSFWIDHVEHGRIGFFRLEEISDGAPLFDLRLASVWRGRGLAKDVLATAADHVFTTMPEVDRFEGQTREDNRAMRRIFDACGWVQEAYYREGWPVEGSEPLGSVAYSILRRDWETGEVTPLRWS</sequence>
<dbReference type="EMBL" id="JBHLHV010000001">
    <property type="protein sequence ID" value="MFB8892471.1"/>
    <property type="molecule type" value="Genomic_DNA"/>
</dbReference>
<dbReference type="Proteomes" id="UP001589643">
    <property type="component" value="Unassembled WGS sequence"/>
</dbReference>
<evidence type="ECO:0000259" key="1">
    <source>
        <dbReference type="PROSITE" id="PS51186"/>
    </source>
</evidence>
<comment type="caution">
    <text evidence="2">The sequence shown here is derived from an EMBL/GenBank/DDBJ whole genome shotgun (WGS) entry which is preliminary data.</text>
</comment>
<dbReference type="RefSeq" id="WP_023951963.1">
    <property type="nucleotide sequence ID" value="NZ_JBHLHV010000001.1"/>
</dbReference>
<dbReference type="InterPro" id="IPR000182">
    <property type="entry name" value="GNAT_dom"/>
</dbReference>
<accession>A0ABV5ER94</accession>
<dbReference type="Pfam" id="PF13302">
    <property type="entry name" value="Acetyltransf_3"/>
    <property type="match status" value="1"/>
</dbReference>
<dbReference type="PROSITE" id="PS51186">
    <property type="entry name" value="GNAT"/>
    <property type="match status" value="1"/>
</dbReference>
<keyword evidence="2" id="KW-0012">Acyltransferase</keyword>
<dbReference type="Gene3D" id="3.40.630.30">
    <property type="match status" value="1"/>
</dbReference>
<proteinExistence type="predicted"/>
<evidence type="ECO:0000313" key="2">
    <source>
        <dbReference type="EMBL" id="MFB8892471.1"/>
    </source>
</evidence>
<keyword evidence="2" id="KW-0808">Transferase</keyword>
<reference evidence="2 3" key="1">
    <citation type="submission" date="2024-08" db="EMBL/GenBank/DDBJ databases">
        <title>Heavy metals resistant antinobacteria isolated from wastewater.</title>
        <authorList>
            <person name="Roman Ponce B."/>
            <person name="Blanco Mercado M.A."/>
            <person name="Avila Aldana I.N."/>
            <person name="Morales Arrieta S."/>
        </authorList>
    </citation>
    <scope>NUCLEOTIDE SEQUENCE [LARGE SCALE GENOMIC DNA]</scope>
    <source>
        <strain evidence="3">sma-1</strain>
    </source>
</reference>